<dbReference type="Pfam" id="PF15919">
    <property type="entry name" value="HicB_lk_antitox"/>
    <property type="match status" value="1"/>
</dbReference>
<accession>A0A1G2KTV4</accession>
<proteinExistence type="predicted"/>
<evidence type="ECO:0000313" key="3">
    <source>
        <dbReference type="Proteomes" id="UP000177177"/>
    </source>
</evidence>
<dbReference type="PANTHER" id="PTHR34504:SF2">
    <property type="entry name" value="UPF0150 PROTEIN SSL0259"/>
    <property type="match status" value="1"/>
</dbReference>
<dbReference type="AlphaFoldDB" id="A0A1G2KTV4"/>
<dbReference type="InterPro" id="IPR031807">
    <property type="entry name" value="HicB-like"/>
</dbReference>
<gene>
    <name evidence="2" type="ORF">A3C92_01580</name>
</gene>
<dbReference type="PANTHER" id="PTHR34504">
    <property type="entry name" value="ANTITOXIN HICB"/>
    <property type="match status" value="1"/>
</dbReference>
<dbReference type="InterPro" id="IPR035069">
    <property type="entry name" value="TTHA1013/TTHA0281-like"/>
</dbReference>
<dbReference type="EMBL" id="MHQN01000028">
    <property type="protein sequence ID" value="OHA02905.1"/>
    <property type="molecule type" value="Genomic_DNA"/>
</dbReference>
<protein>
    <recommendedName>
        <fullName evidence="1">HicB-like antitoxin of toxin-antitoxin system domain-containing protein</fullName>
    </recommendedName>
</protein>
<dbReference type="Gene3D" id="3.30.160.250">
    <property type="match status" value="1"/>
</dbReference>
<dbReference type="InterPro" id="IPR051404">
    <property type="entry name" value="TA_system_antitoxin"/>
</dbReference>
<feature type="domain" description="HicB-like antitoxin of toxin-antitoxin system" evidence="1">
    <location>
        <begin position="6"/>
        <end position="70"/>
    </location>
</feature>
<sequence>MEQLRYTILFQEEPEGGFTVTVPALPGCITYGENFDEAKAMAVDAITAYLGSLQKHHEPIPRDAATMIASVSVRKPSRRPRALAHA</sequence>
<evidence type="ECO:0000313" key="2">
    <source>
        <dbReference type="EMBL" id="OHA02905.1"/>
    </source>
</evidence>
<reference evidence="2 3" key="1">
    <citation type="journal article" date="2016" name="Nat. Commun.">
        <title>Thousands of microbial genomes shed light on interconnected biogeochemical processes in an aquifer system.</title>
        <authorList>
            <person name="Anantharaman K."/>
            <person name="Brown C.T."/>
            <person name="Hug L.A."/>
            <person name="Sharon I."/>
            <person name="Castelle C.J."/>
            <person name="Probst A.J."/>
            <person name="Thomas B.C."/>
            <person name="Singh A."/>
            <person name="Wilkins M.J."/>
            <person name="Karaoz U."/>
            <person name="Brodie E.L."/>
            <person name="Williams K.H."/>
            <person name="Hubbard S.S."/>
            <person name="Banfield J.F."/>
        </authorList>
    </citation>
    <scope>NUCLEOTIDE SEQUENCE [LARGE SCALE GENOMIC DNA]</scope>
</reference>
<comment type="caution">
    <text evidence="2">The sequence shown here is derived from an EMBL/GenBank/DDBJ whole genome shotgun (WGS) entry which is preliminary data.</text>
</comment>
<organism evidence="2 3">
    <name type="scientific">Candidatus Sungbacteria bacterium RIFCSPHIGHO2_02_FULL_53_17</name>
    <dbReference type="NCBI Taxonomy" id="1802275"/>
    <lineage>
        <taxon>Bacteria</taxon>
        <taxon>Candidatus Sungiibacteriota</taxon>
    </lineage>
</organism>
<dbReference type="SUPFAM" id="SSF143100">
    <property type="entry name" value="TTHA1013/TTHA0281-like"/>
    <property type="match status" value="1"/>
</dbReference>
<evidence type="ECO:0000259" key="1">
    <source>
        <dbReference type="Pfam" id="PF15919"/>
    </source>
</evidence>
<dbReference type="Proteomes" id="UP000177177">
    <property type="component" value="Unassembled WGS sequence"/>
</dbReference>
<name>A0A1G2KTV4_9BACT</name>